<protein>
    <submittedName>
        <fullName evidence="3">Uncharacterized protein</fullName>
    </submittedName>
</protein>
<accession>A0A3L7A9X5</accession>
<evidence type="ECO:0000256" key="1">
    <source>
        <dbReference type="SAM" id="Phobius"/>
    </source>
</evidence>
<gene>
    <name evidence="3" type="ORF">D9V32_05065</name>
</gene>
<dbReference type="RefSeq" id="WP_121647807.1">
    <property type="nucleotide sequence ID" value="NZ_RCUX01000003.1"/>
</dbReference>
<evidence type="ECO:0000313" key="4">
    <source>
        <dbReference type="Proteomes" id="UP000272503"/>
    </source>
</evidence>
<dbReference type="Proteomes" id="UP000272503">
    <property type="component" value="Unassembled WGS sequence"/>
</dbReference>
<name>A0A3L7A9X5_9MICO</name>
<keyword evidence="1" id="KW-0472">Membrane</keyword>
<feature type="signal peptide" evidence="2">
    <location>
        <begin position="1"/>
        <end position="33"/>
    </location>
</feature>
<keyword evidence="2" id="KW-0732">Signal</keyword>
<sequence>MKTRRHISSYFSALTLGAALVLAPQFPALPAHAQSTIAQQASASHARPATSAPILGASLAQRGPVHAIGENRHYKLTKRMSIVVWGGSLLGLIAGLWVTARGLHLPSFLTRRELTRRVRR</sequence>
<proteinExistence type="predicted"/>
<keyword evidence="1" id="KW-0812">Transmembrane</keyword>
<dbReference type="EMBL" id="RCUX01000003">
    <property type="protein sequence ID" value="RLP76997.1"/>
    <property type="molecule type" value="Genomic_DNA"/>
</dbReference>
<dbReference type="AlphaFoldDB" id="A0A3L7A9X5"/>
<organism evidence="3 4">
    <name type="scientific">Mycetocola tolaasinivorans</name>
    <dbReference type="NCBI Taxonomy" id="76635"/>
    <lineage>
        <taxon>Bacteria</taxon>
        <taxon>Bacillati</taxon>
        <taxon>Actinomycetota</taxon>
        <taxon>Actinomycetes</taxon>
        <taxon>Micrococcales</taxon>
        <taxon>Microbacteriaceae</taxon>
        <taxon>Mycetocola</taxon>
    </lineage>
</organism>
<reference evidence="3 4" key="1">
    <citation type="submission" date="2018-10" db="EMBL/GenBank/DDBJ databases">
        <authorList>
            <person name="Li J."/>
        </authorList>
    </citation>
    <scope>NUCLEOTIDE SEQUENCE [LARGE SCALE GENOMIC DNA]</scope>
    <source>
        <strain evidence="3 4">IF 016277</strain>
    </source>
</reference>
<keyword evidence="1" id="KW-1133">Transmembrane helix</keyword>
<feature type="transmembrane region" description="Helical" evidence="1">
    <location>
        <begin position="82"/>
        <end position="103"/>
    </location>
</feature>
<feature type="chain" id="PRO_5017962180" evidence="2">
    <location>
        <begin position="34"/>
        <end position="120"/>
    </location>
</feature>
<evidence type="ECO:0000313" key="3">
    <source>
        <dbReference type="EMBL" id="RLP76997.1"/>
    </source>
</evidence>
<comment type="caution">
    <text evidence="3">The sequence shown here is derived from an EMBL/GenBank/DDBJ whole genome shotgun (WGS) entry which is preliminary data.</text>
</comment>
<evidence type="ECO:0000256" key="2">
    <source>
        <dbReference type="SAM" id="SignalP"/>
    </source>
</evidence>
<keyword evidence="4" id="KW-1185">Reference proteome</keyword>